<name>A0A940Y6Z9_9BURK</name>
<feature type="chain" id="PRO_5037943382" description="Lipoprotein" evidence="1">
    <location>
        <begin position="23"/>
        <end position="144"/>
    </location>
</feature>
<evidence type="ECO:0000313" key="3">
    <source>
        <dbReference type="Proteomes" id="UP000676246"/>
    </source>
</evidence>
<dbReference type="RefSeq" id="WP_210851655.1">
    <property type="nucleotide sequence ID" value="NZ_JAGQDD010000001.1"/>
</dbReference>
<evidence type="ECO:0000313" key="2">
    <source>
        <dbReference type="EMBL" id="MBQ0929410.1"/>
    </source>
</evidence>
<dbReference type="AlphaFoldDB" id="A0A940Y6Z9"/>
<evidence type="ECO:0000256" key="1">
    <source>
        <dbReference type="SAM" id="SignalP"/>
    </source>
</evidence>
<keyword evidence="1" id="KW-0732">Signal</keyword>
<gene>
    <name evidence="2" type="ORF">KAK03_02860</name>
</gene>
<dbReference type="PROSITE" id="PS51257">
    <property type="entry name" value="PROKAR_LIPOPROTEIN"/>
    <property type="match status" value="1"/>
</dbReference>
<organism evidence="2 3">
    <name type="scientific">Ideonella alba</name>
    <dbReference type="NCBI Taxonomy" id="2824118"/>
    <lineage>
        <taxon>Bacteria</taxon>
        <taxon>Pseudomonadati</taxon>
        <taxon>Pseudomonadota</taxon>
        <taxon>Betaproteobacteria</taxon>
        <taxon>Burkholderiales</taxon>
        <taxon>Sphaerotilaceae</taxon>
        <taxon>Ideonella</taxon>
    </lineage>
</organism>
<reference evidence="2 3" key="1">
    <citation type="submission" date="2021-04" db="EMBL/GenBank/DDBJ databases">
        <title>The genome sequence of Ideonella sp. 3Y2.</title>
        <authorList>
            <person name="Liu Y."/>
        </authorList>
    </citation>
    <scope>NUCLEOTIDE SEQUENCE [LARGE SCALE GENOMIC DNA]</scope>
    <source>
        <strain evidence="2 3">3Y2</strain>
    </source>
</reference>
<comment type="caution">
    <text evidence="2">The sequence shown here is derived from an EMBL/GenBank/DDBJ whole genome shotgun (WGS) entry which is preliminary data.</text>
</comment>
<proteinExistence type="predicted"/>
<dbReference type="Proteomes" id="UP000676246">
    <property type="component" value="Unassembled WGS sequence"/>
</dbReference>
<feature type="signal peptide" evidence="1">
    <location>
        <begin position="1"/>
        <end position="22"/>
    </location>
</feature>
<dbReference type="EMBL" id="JAGQDD010000001">
    <property type="protein sequence ID" value="MBQ0929410.1"/>
    <property type="molecule type" value="Genomic_DNA"/>
</dbReference>
<accession>A0A940Y6Z9</accession>
<sequence>MNTSRLALALAAITLASGCAVVPEYRAPQGAAVARLNLKSPGNKWICLAGQRQRLVADSTGYADIPAGNRVTIGSSYYNYVYGGVSTSCSPRSSIIPEAGQRYYIDFEIEAERCFAFIFKEDATHRTGLALDPTFGQSTDCFGK</sequence>
<evidence type="ECO:0008006" key="4">
    <source>
        <dbReference type="Google" id="ProtNLM"/>
    </source>
</evidence>
<protein>
    <recommendedName>
        <fullName evidence="4">Lipoprotein</fullName>
    </recommendedName>
</protein>
<keyword evidence="3" id="KW-1185">Reference proteome</keyword>